<feature type="domain" description="PDZ" evidence="2">
    <location>
        <begin position="6"/>
        <end position="50"/>
    </location>
</feature>
<dbReference type="PATRIC" id="fig|520767.4.peg.1043"/>
<sequence>MGKAKVYYIKENSLAKKAGINIGDEICSINGKPIEDILDYKFYSTEEKVEILLKTKEGEKKVYIEKDFDEDLGIEFKNPIIDTIKVCKNKCIFCFVDQMPKGLRSSLYVKDDDYRLSFLKGTYITLTNLTLQDKKKIYDMHLSPLYISVHATDVKIRNFLLGVENGLNILECLEEFKENGINFHTQIVVCPGINDKEVLKKTIEDLTELYPAILSIAVVPVGLTRFRENLFPLRDFTSMEALEVIKLVQNYQKDNLRKFGKRLVFAADEFYEKASLNFPHYKTYEDFAQWENGVGMVSLLRHQISCHKNKLPGKLLKKRHVTIVTGCSAYKILKNELAFMKNIENLRLEIKAVKNNFFGESVTVAGLIAGMDIISQLKDEDLGDEVLIPSVMVNEGKFLDDVTVEQVSRNLNTPFKVVPVNGKALLNSIINIRLGGKTWDLQQP</sequence>
<dbReference type="Gene3D" id="3.20.20.70">
    <property type="entry name" value="Aldolase class I"/>
    <property type="match status" value="1"/>
</dbReference>
<dbReference type="InterPro" id="IPR007549">
    <property type="entry name" value="DUF512"/>
</dbReference>
<reference evidence="4 5" key="1">
    <citation type="submission" date="2015-12" db="EMBL/GenBank/DDBJ databases">
        <title>Draft genome of Thermovenabulum gondwanense isolated from a red thermophilic microbial mat colonisisng an outflow channel of a bore well.</title>
        <authorList>
            <person name="Patel B.K."/>
        </authorList>
    </citation>
    <scope>NUCLEOTIDE SEQUENCE [LARGE SCALE GENOMIC DNA]</scope>
    <source>
        <strain evidence="4 5">R270</strain>
    </source>
</reference>
<evidence type="ECO:0000313" key="4">
    <source>
        <dbReference type="EMBL" id="KYO66704.1"/>
    </source>
</evidence>
<dbReference type="RefSeq" id="WP_068748094.1">
    <property type="nucleotide sequence ID" value="NZ_LOHZ01000025.1"/>
</dbReference>
<evidence type="ECO:0000313" key="5">
    <source>
        <dbReference type="Proteomes" id="UP000075737"/>
    </source>
</evidence>
<evidence type="ECO:0000259" key="1">
    <source>
        <dbReference type="Pfam" id="PF04459"/>
    </source>
</evidence>
<dbReference type="Gene3D" id="2.30.42.10">
    <property type="match status" value="1"/>
</dbReference>
<keyword evidence="5" id="KW-1185">Reference proteome</keyword>
<dbReference type="InterPro" id="IPR045375">
    <property type="entry name" value="Put_radical_SAM-like_N"/>
</dbReference>
<dbReference type="OrthoDB" id="9774724at2"/>
<dbReference type="SUPFAM" id="SSF102114">
    <property type="entry name" value="Radical SAM enzymes"/>
    <property type="match status" value="1"/>
</dbReference>
<evidence type="ECO:0000259" key="3">
    <source>
        <dbReference type="Pfam" id="PF19238"/>
    </source>
</evidence>
<dbReference type="Proteomes" id="UP000075737">
    <property type="component" value="Unassembled WGS sequence"/>
</dbReference>
<gene>
    <name evidence="4" type="ORF">ATZ99_09480</name>
</gene>
<dbReference type="Pfam" id="PF17820">
    <property type="entry name" value="PDZ_6"/>
    <property type="match status" value="1"/>
</dbReference>
<feature type="domain" description="Putative radical SAM N-terminal" evidence="3">
    <location>
        <begin position="66"/>
        <end position="216"/>
    </location>
</feature>
<protein>
    <recommendedName>
        <fullName evidence="6">PDZ domain-containing protein</fullName>
    </recommendedName>
</protein>
<dbReference type="STRING" id="520767.ATZ99_09480"/>
<dbReference type="Pfam" id="PF19238">
    <property type="entry name" value="Radical_SAM_2"/>
    <property type="match status" value="1"/>
</dbReference>
<comment type="caution">
    <text evidence="4">The sequence shown here is derived from an EMBL/GenBank/DDBJ whole genome shotgun (WGS) entry which is preliminary data.</text>
</comment>
<dbReference type="InterPro" id="IPR036034">
    <property type="entry name" value="PDZ_sf"/>
</dbReference>
<dbReference type="SUPFAM" id="SSF50156">
    <property type="entry name" value="PDZ domain-like"/>
    <property type="match status" value="1"/>
</dbReference>
<dbReference type="AlphaFoldDB" id="A0A162MMC8"/>
<evidence type="ECO:0000259" key="2">
    <source>
        <dbReference type="Pfam" id="PF17820"/>
    </source>
</evidence>
<dbReference type="InterPro" id="IPR058240">
    <property type="entry name" value="rSAM_sf"/>
</dbReference>
<feature type="domain" description="DUF512" evidence="1">
    <location>
        <begin position="219"/>
        <end position="418"/>
    </location>
</feature>
<proteinExistence type="predicted"/>
<dbReference type="InterPro" id="IPR041489">
    <property type="entry name" value="PDZ_6"/>
</dbReference>
<accession>A0A162MMC8</accession>
<evidence type="ECO:0008006" key="6">
    <source>
        <dbReference type="Google" id="ProtNLM"/>
    </source>
</evidence>
<name>A0A162MMC8_9FIRM</name>
<dbReference type="EMBL" id="LOHZ01000025">
    <property type="protein sequence ID" value="KYO66704.1"/>
    <property type="molecule type" value="Genomic_DNA"/>
</dbReference>
<dbReference type="InterPro" id="IPR013785">
    <property type="entry name" value="Aldolase_TIM"/>
</dbReference>
<dbReference type="Pfam" id="PF04459">
    <property type="entry name" value="DUF512"/>
    <property type="match status" value="1"/>
</dbReference>
<organism evidence="4 5">
    <name type="scientific">Thermovenabulum gondwanense</name>
    <dbReference type="NCBI Taxonomy" id="520767"/>
    <lineage>
        <taxon>Bacteria</taxon>
        <taxon>Bacillati</taxon>
        <taxon>Bacillota</taxon>
        <taxon>Clostridia</taxon>
        <taxon>Thermosediminibacterales</taxon>
        <taxon>Thermosediminibacteraceae</taxon>
        <taxon>Thermovenabulum</taxon>
    </lineage>
</organism>